<dbReference type="SMART" id="SM00382">
    <property type="entry name" value="AAA"/>
    <property type="match status" value="1"/>
</dbReference>
<evidence type="ECO:0000313" key="4">
    <source>
        <dbReference type="Proteomes" id="UP001360953"/>
    </source>
</evidence>
<dbReference type="EMBL" id="JBBPEH010000004">
    <property type="protein sequence ID" value="KAK7539278.1"/>
    <property type="molecule type" value="Genomic_DNA"/>
</dbReference>
<feature type="domain" description="AAA+ ATPase" evidence="2">
    <location>
        <begin position="464"/>
        <end position="591"/>
    </location>
</feature>
<sequence length="675" mass="75747">MGSPQTQEQPDQGLLLDRTVLSQIIPSFSKLGKEDRAVKEAITKEQQSPSAGMTAQTKNLYRTGLFNPWKEGPPKTDSKAAESAKFALIIRRQEEIGETEEPEFPLHSIIVQSPIIKAQLGPVFAGYEGINTNVKKIEFNAPFHEFFHRWDEFVKAKPQDENDQIGRAHYKLLFDIISSEILPYVEQIEDLVHNQVISFDYVWALFKPGTEFIPEKKSASILQAVANIAISFGYARTSLDILEFKGLKPISELSVLPSALKPNISEIRARLTQRGREFEKLLGVHHKAYTGVYVLINAPSSGVSREQPVNDGRVIVDCSSFRQHDGHSPRLAPLDEPITPHNSIAPVSYDEDSDNDDSDNDYDEDNYTPPARPQRPAHSDVSKACTSLKEEHYALCSPTVNGFCLKAKDWVELQVENIHDIVWNTNAFDRLVLPHDYKRLVWAFVQAQLSRKDDFDDVIKGKGKGIIMLLSGQPGTGKTLTSESVSEAMKKPLYSISAGELGEMSGEVERKLTRVLELSTKWGAVLLLDECDVFLERRSASNLYRNKLVAVFLRLLEYYQGVMFLTTNRVEDFDHAFESRIHLTIHYPQLDVDSRLLIWRTFVQPDSAKSSFTEDNLKELANTELNGRQIKNVVKTARLLATGEDVPLAIGHVQTVLRVRKGQAAGLGSGVTYGD</sequence>
<dbReference type="SUPFAM" id="SSF52540">
    <property type="entry name" value="P-loop containing nucleoside triphosphate hydrolases"/>
    <property type="match status" value="1"/>
</dbReference>
<feature type="region of interest" description="Disordered" evidence="1">
    <location>
        <begin position="322"/>
        <end position="383"/>
    </location>
</feature>
<dbReference type="Proteomes" id="UP001360953">
    <property type="component" value="Unassembled WGS sequence"/>
</dbReference>
<organism evidence="3 4">
    <name type="scientific">Phyllosticta citribraziliensis</name>
    <dbReference type="NCBI Taxonomy" id="989973"/>
    <lineage>
        <taxon>Eukaryota</taxon>
        <taxon>Fungi</taxon>
        <taxon>Dikarya</taxon>
        <taxon>Ascomycota</taxon>
        <taxon>Pezizomycotina</taxon>
        <taxon>Dothideomycetes</taxon>
        <taxon>Dothideomycetes incertae sedis</taxon>
        <taxon>Botryosphaeriales</taxon>
        <taxon>Phyllostictaceae</taxon>
        <taxon>Phyllosticta</taxon>
    </lineage>
</organism>
<gene>
    <name evidence="3" type="ORF">J3D65DRAFT_692648</name>
</gene>
<dbReference type="Gene3D" id="3.40.50.300">
    <property type="entry name" value="P-loop containing nucleotide triphosphate hydrolases"/>
    <property type="match status" value="1"/>
</dbReference>
<reference evidence="3 4" key="1">
    <citation type="submission" date="2024-04" db="EMBL/GenBank/DDBJ databases">
        <title>Phyllosticta paracitricarpa is synonymous to the EU quarantine fungus P. citricarpa based on phylogenomic analyses.</title>
        <authorList>
            <consortium name="Lawrence Berkeley National Laboratory"/>
            <person name="Van ingen-buijs V.A."/>
            <person name="Van westerhoven A.C."/>
            <person name="Haridas S."/>
            <person name="Skiadas P."/>
            <person name="Martin F."/>
            <person name="Groenewald J.Z."/>
            <person name="Crous P.W."/>
            <person name="Seidl M.F."/>
        </authorList>
    </citation>
    <scope>NUCLEOTIDE SEQUENCE [LARGE SCALE GENOMIC DNA]</scope>
    <source>
        <strain evidence="3 4">CPC 17464</strain>
    </source>
</reference>
<dbReference type="InterPro" id="IPR027417">
    <property type="entry name" value="P-loop_NTPase"/>
</dbReference>
<keyword evidence="3" id="KW-0378">Hydrolase</keyword>
<dbReference type="RefSeq" id="XP_066656549.1">
    <property type="nucleotide sequence ID" value="XM_066803945.1"/>
</dbReference>
<evidence type="ECO:0000256" key="1">
    <source>
        <dbReference type="SAM" id="MobiDB-lite"/>
    </source>
</evidence>
<dbReference type="PANTHER" id="PTHR46411:SF3">
    <property type="entry name" value="AAA+ ATPASE DOMAIN-CONTAINING PROTEIN"/>
    <property type="match status" value="1"/>
</dbReference>
<dbReference type="GeneID" id="92036851"/>
<feature type="compositionally biased region" description="Acidic residues" evidence="1">
    <location>
        <begin position="349"/>
        <end position="366"/>
    </location>
</feature>
<evidence type="ECO:0000259" key="2">
    <source>
        <dbReference type="SMART" id="SM00382"/>
    </source>
</evidence>
<name>A0ABR1LVQ5_9PEZI</name>
<dbReference type="CDD" id="cd19481">
    <property type="entry name" value="RecA-like_protease"/>
    <property type="match status" value="1"/>
</dbReference>
<dbReference type="InterPro" id="IPR003593">
    <property type="entry name" value="AAA+_ATPase"/>
</dbReference>
<keyword evidence="4" id="KW-1185">Reference proteome</keyword>
<proteinExistence type="predicted"/>
<dbReference type="InterPro" id="IPR003959">
    <property type="entry name" value="ATPase_AAA_core"/>
</dbReference>
<evidence type="ECO:0000313" key="3">
    <source>
        <dbReference type="EMBL" id="KAK7539278.1"/>
    </source>
</evidence>
<protein>
    <submittedName>
        <fullName evidence="3">P-loop containing nucleoside triphosphate hydrolase protein</fullName>
    </submittedName>
</protein>
<dbReference type="PANTHER" id="PTHR46411">
    <property type="entry name" value="FAMILY ATPASE, PUTATIVE-RELATED"/>
    <property type="match status" value="1"/>
</dbReference>
<dbReference type="Pfam" id="PF00004">
    <property type="entry name" value="AAA"/>
    <property type="match status" value="1"/>
</dbReference>
<comment type="caution">
    <text evidence="3">The sequence shown here is derived from an EMBL/GenBank/DDBJ whole genome shotgun (WGS) entry which is preliminary data.</text>
</comment>
<dbReference type="GO" id="GO:0016787">
    <property type="term" value="F:hydrolase activity"/>
    <property type="evidence" value="ECO:0007669"/>
    <property type="project" value="UniProtKB-KW"/>
</dbReference>
<accession>A0ABR1LVQ5</accession>